<gene>
    <name evidence="1" type="ORF">ODALV1_LOCUS27934</name>
</gene>
<dbReference type="EMBL" id="CAXLJM020000129">
    <property type="protein sequence ID" value="CAL8139660.1"/>
    <property type="molecule type" value="Genomic_DNA"/>
</dbReference>
<comment type="caution">
    <text evidence="1">The sequence shown here is derived from an EMBL/GenBank/DDBJ whole genome shotgun (WGS) entry which is preliminary data.</text>
</comment>
<organism evidence="1 2">
    <name type="scientific">Orchesella dallaii</name>
    <dbReference type="NCBI Taxonomy" id="48710"/>
    <lineage>
        <taxon>Eukaryota</taxon>
        <taxon>Metazoa</taxon>
        <taxon>Ecdysozoa</taxon>
        <taxon>Arthropoda</taxon>
        <taxon>Hexapoda</taxon>
        <taxon>Collembola</taxon>
        <taxon>Entomobryomorpha</taxon>
        <taxon>Entomobryoidea</taxon>
        <taxon>Orchesellidae</taxon>
        <taxon>Orchesellinae</taxon>
        <taxon>Orchesella</taxon>
    </lineage>
</organism>
<name>A0ABP1RZM3_9HEXA</name>
<evidence type="ECO:0000313" key="1">
    <source>
        <dbReference type="EMBL" id="CAL8139660.1"/>
    </source>
</evidence>
<accession>A0ABP1RZM3</accession>
<proteinExistence type="predicted"/>
<keyword evidence="2" id="KW-1185">Reference proteome</keyword>
<reference evidence="1 2" key="1">
    <citation type="submission" date="2024-08" db="EMBL/GenBank/DDBJ databases">
        <authorList>
            <person name="Cucini C."/>
            <person name="Frati F."/>
        </authorList>
    </citation>
    <scope>NUCLEOTIDE SEQUENCE [LARGE SCALE GENOMIC DNA]</scope>
</reference>
<evidence type="ECO:0000313" key="2">
    <source>
        <dbReference type="Proteomes" id="UP001642540"/>
    </source>
</evidence>
<sequence length="465" mass="52273">MSTTDNYHRRKDHLTSSASFVPIIALSTVIRKLQSGSDMVKDTLVRTWGELEPLPEKSKMIMMDDLTSCSIGNKDTPNQMQVLLFMTQRGFQSSASQVQHTSSGTTNEYQSKVNKAYETPELNQRQRFKCKSNLNGISMRQPCDHKGIVKSKGNSLTVYTNSFQSETKGFGSIQCANTTIGNTCGQLRDCDLALAKLGHCGSLSKSRDLRATNQTSNAIFKDFHANYQNSELSILPAISWLLQVNNISELLMRQAHAIKSLISLVITVRYLVLNAVLEAIKSEIKNNNNHTSDRKEKLSQEPVVLSNMEFAGNMNYHWGEGEGMEGDWGDLPLEGDHHADDELQEVPDFGDFSDDESYDGEEAERRMNQGADDIFEEPALRWMDPAFLVPHLDEGVPQFHHSPDLLDEYVNEPMVDPVAIQAILEQLPGHEYPIRAPPQNEPDLFLEDQVFFEEIFFDIDIAHAG</sequence>
<protein>
    <submittedName>
        <fullName evidence="1">Uncharacterized protein</fullName>
    </submittedName>
</protein>
<dbReference type="Proteomes" id="UP001642540">
    <property type="component" value="Unassembled WGS sequence"/>
</dbReference>